<dbReference type="GO" id="GO:0005737">
    <property type="term" value="C:cytoplasm"/>
    <property type="evidence" value="ECO:0007669"/>
    <property type="project" value="UniProtKB-SubCell"/>
</dbReference>
<dbReference type="InterPro" id="IPR001789">
    <property type="entry name" value="Sig_transdc_resp-reg_receiver"/>
</dbReference>
<accession>A0A4R1R695</accession>
<dbReference type="InterPro" id="IPR011006">
    <property type="entry name" value="CheY-like_superfamily"/>
</dbReference>
<dbReference type="SMART" id="SM00448">
    <property type="entry name" value="REC"/>
    <property type="match status" value="1"/>
</dbReference>
<evidence type="ECO:0000313" key="14">
    <source>
        <dbReference type="Proteomes" id="UP000295718"/>
    </source>
</evidence>
<dbReference type="InterPro" id="IPR018060">
    <property type="entry name" value="HTH_AraC"/>
</dbReference>
<dbReference type="SUPFAM" id="SSF52172">
    <property type="entry name" value="CheY-like"/>
    <property type="match status" value="1"/>
</dbReference>
<dbReference type="SMART" id="SM00342">
    <property type="entry name" value="HTH_ARAC"/>
    <property type="match status" value="1"/>
</dbReference>
<dbReference type="PANTHER" id="PTHR42713">
    <property type="entry name" value="HISTIDINE KINASE-RELATED"/>
    <property type="match status" value="1"/>
</dbReference>
<organism evidence="13 14">
    <name type="scientific">Kineothrix alysoides</name>
    <dbReference type="NCBI Taxonomy" id="1469948"/>
    <lineage>
        <taxon>Bacteria</taxon>
        <taxon>Bacillati</taxon>
        <taxon>Bacillota</taxon>
        <taxon>Clostridia</taxon>
        <taxon>Lachnospirales</taxon>
        <taxon>Lachnospiraceae</taxon>
        <taxon>Kineothrix</taxon>
    </lineage>
</organism>
<dbReference type="Proteomes" id="UP000295718">
    <property type="component" value="Unassembled WGS sequence"/>
</dbReference>
<dbReference type="SUPFAM" id="SSF46689">
    <property type="entry name" value="Homeodomain-like"/>
    <property type="match status" value="2"/>
</dbReference>
<evidence type="ECO:0000256" key="6">
    <source>
        <dbReference type="ARBA" id="ARBA00023015"/>
    </source>
</evidence>
<evidence type="ECO:0000259" key="12">
    <source>
        <dbReference type="PROSITE" id="PS50110"/>
    </source>
</evidence>
<evidence type="ECO:0000256" key="3">
    <source>
        <dbReference type="ARBA" id="ARBA00022490"/>
    </source>
</evidence>
<dbReference type="Pfam" id="PF12833">
    <property type="entry name" value="HTH_18"/>
    <property type="match status" value="1"/>
</dbReference>
<evidence type="ECO:0000313" key="13">
    <source>
        <dbReference type="EMBL" id="TCL61086.1"/>
    </source>
</evidence>
<dbReference type="InterPro" id="IPR051552">
    <property type="entry name" value="HptR"/>
</dbReference>
<dbReference type="GO" id="GO:0043565">
    <property type="term" value="F:sequence-specific DNA binding"/>
    <property type="evidence" value="ECO:0007669"/>
    <property type="project" value="InterPro"/>
</dbReference>
<dbReference type="AlphaFoldDB" id="A0A4R1R695"/>
<evidence type="ECO:0000256" key="1">
    <source>
        <dbReference type="ARBA" id="ARBA00004496"/>
    </source>
</evidence>
<evidence type="ECO:0000256" key="9">
    <source>
        <dbReference type="ARBA" id="ARBA00024867"/>
    </source>
</evidence>
<feature type="domain" description="HTH araC/xylS-type" evidence="11">
    <location>
        <begin position="434"/>
        <end position="533"/>
    </location>
</feature>
<dbReference type="CDD" id="cd17536">
    <property type="entry name" value="REC_YesN-like"/>
    <property type="match status" value="1"/>
</dbReference>
<reference evidence="13 14" key="1">
    <citation type="submission" date="2019-03" db="EMBL/GenBank/DDBJ databases">
        <title>Genomic Encyclopedia of Type Strains, Phase IV (KMG-IV): sequencing the most valuable type-strain genomes for metagenomic binning, comparative biology and taxonomic classification.</title>
        <authorList>
            <person name="Goeker M."/>
        </authorList>
    </citation>
    <scope>NUCLEOTIDE SEQUENCE [LARGE SCALE GENOMIC DNA]</scope>
    <source>
        <strain evidence="13 14">DSM 100556</strain>
    </source>
</reference>
<evidence type="ECO:0000256" key="7">
    <source>
        <dbReference type="ARBA" id="ARBA00023125"/>
    </source>
</evidence>
<protein>
    <recommendedName>
        <fullName evidence="2">Stage 0 sporulation protein A homolog</fullName>
    </recommendedName>
</protein>
<dbReference type="RefSeq" id="WP_031391264.1">
    <property type="nucleotide sequence ID" value="NZ_JPNB01000002.1"/>
</dbReference>
<dbReference type="GO" id="GO:0000160">
    <property type="term" value="P:phosphorelay signal transduction system"/>
    <property type="evidence" value="ECO:0007669"/>
    <property type="project" value="UniProtKB-KW"/>
</dbReference>
<dbReference type="PROSITE" id="PS01124">
    <property type="entry name" value="HTH_ARAC_FAMILY_2"/>
    <property type="match status" value="1"/>
</dbReference>
<sequence length="536" mass="61823">MLYRVMLVDDEEEVIQAILQKIDWEVLGFQVVGYAKNGQDALEMLETLETDVIMTDIKMPFMDGITLCKKVKEQYGNIHILIFSGFDEFEYAREAIKAEVEEYILKPTNAKELAEVFLRLKNSIDKERRESTDIQKLKEYYMESLPVMQKQYMISLIEGKLSDGQIQAYLDMYQLNLSSPFYTVAVVHANNPEMPEEGKEPLEKQLLPVSAKKYVDEKLEGKWQFESFVYFGKIVYIVMLEQSEDLSAFIDFMGRICKMTERTISVSLLAGIGQMHNQLSLLPHSYESASAAISYRGLNKGSCSVYIGEVDPNLNSTPIIDMEGVQEIIQQIKFGREKELEEAIAHFMIRLKRMELTYQQLQIVSMEVVTELYKLGGSYQLDMHKILKTGTYTFSDIEEMNTVERLEGVLRSVCFTVLSLIRKERKDSTKLLIEKAKDYIQNNYSDSECTVESVCSHLNISTCYFSTLFKREVGLTLINYMTDIRMEKAKELLKNTEDKTYVIAEKVGYAEPNYFSYVFKKKFKVSPSLYRVNGVG</sequence>
<evidence type="ECO:0000256" key="8">
    <source>
        <dbReference type="ARBA" id="ARBA00023163"/>
    </source>
</evidence>
<dbReference type="PANTHER" id="PTHR42713:SF3">
    <property type="entry name" value="TRANSCRIPTIONAL REGULATORY PROTEIN HPTR"/>
    <property type="match status" value="1"/>
</dbReference>
<keyword evidence="4 10" id="KW-0597">Phosphoprotein</keyword>
<dbReference type="STRING" id="1469948.GCA_000732725_02586"/>
<gene>
    <name evidence="13" type="ORF">EDD76_101183</name>
</gene>
<dbReference type="Gene3D" id="3.40.50.2300">
    <property type="match status" value="1"/>
</dbReference>
<dbReference type="EMBL" id="SLUO01000001">
    <property type="protein sequence ID" value="TCL61086.1"/>
    <property type="molecule type" value="Genomic_DNA"/>
</dbReference>
<comment type="caution">
    <text evidence="13">The sequence shown here is derived from an EMBL/GenBank/DDBJ whole genome shotgun (WGS) entry which is preliminary data.</text>
</comment>
<dbReference type="Gene3D" id="1.10.10.60">
    <property type="entry name" value="Homeodomain-like"/>
    <property type="match status" value="2"/>
</dbReference>
<comment type="function">
    <text evidence="9">May play the central regulatory role in sporulation. It may be an element of the effector pathway responsible for the activation of sporulation genes in response to nutritional stress. Spo0A may act in concert with spo0H (a sigma factor) to control the expression of some genes that are critical to the sporulation process.</text>
</comment>
<keyword evidence="6" id="KW-0805">Transcription regulation</keyword>
<keyword evidence="7" id="KW-0238">DNA-binding</keyword>
<name>A0A4R1R695_9FIRM</name>
<evidence type="ECO:0000256" key="2">
    <source>
        <dbReference type="ARBA" id="ARBA00018672"/>
    </source>
</evidence>
<dbReference type="PROSITE" id="PS50110">
    <property type="entry name" value="RESPONSE_REGULATORY"/>
    <property type="match status" value="1"/>
</dbReference>
<proteinExistence type="predicted"/>
<dbReference type="OrthoDB" id="9794370at2"/>
<dbReference type="InterPro" id="IPR009057">
    <property type="entry name" value="Homeodomain-like_sf"/>
</dbReference>
<feature type="domain" description="Response regulatory" evidence="12">
    <location>
        <begin position="4"/>
        <end position="121"/>
    </location>
</feature>
<dbReference type="Pfam" id="PF00072">
    <property type="entry name" value="Response_reg"/>
    <property type="match status" value="1"/>
</dbReference>
<evidence type="ECO:0000256" key="4">
    <source>
        <dbReference type="ARBA" id="ARBA00022553"/>
    </source>
</evidence>
<feature type="modified residue" description="4-aspartylphosphate" evidence="10">
    <location>
        <position position="56"/>
    </location>
</feature>
<dbReference type="GO" id="GO:0003700">
    <property type="term" value="F:DNA-binding transcription factor activity"/>
    <property type="evidence" value="ECO:0007669"/>
    <property type="project" value="InterPro"/>
</dbReference>
<evidence type="ECO:0000256" key="5">
    <source>
        <dbReference type="ARBA" id="ARBA00023012"/>
    </source>
</evidence>
<keyword evidence="14" id="KW-1185">Reference proteome</keyword>
<evidence type="ECO:0000259" key="11">
    <source>
        <dbReference type="PROSITE" id="PS01124"/>
    </source>
</evidence>
<keyword evidence="8" id="KW-0804">Transcription</keyword>
<comment type="subcellular location">
    <subcellularLocation>
        <location evidence="1">Cytoplasm</location>
    </subcellularLocation>
</comment>
<keyword evidence="3" id="KW-0963">Cytoplasm</keyword>
<keyword evidence="5" id="KW-0902">Two-component regulatory system</keyword>
<evidence type="ECO:0000256" key="10">
    <source>
        <dbReference type="PROSITE-ProRule" id="PRU00169"/>
    </source>
</evidence>